<dbReference type="GeneID" id="17321623"/>
<name>R7Q9M3_CHOCR</name>
<feature type="region of interest" description="Disordered" evidence="1">
    <location>
        <begin position="1"/>
        <end position="35"/>
    </location>
</feature>
<accession>R7Q9M3</accession>
<dbReference type="AlphaFoldDB" id="R7Q9M3"/>
<dbReference type="EMBL" id="HG001672">
    <property type="protein sequence ID" value="CDF34076.1"/>
    <property type="molecule type" value="Genomic_DNA"/>
</dbReference>
<dbReference type="Gramene" id="CDF34076">
    <property type="protein sequence ID" value="CDF34076"/>
    <property type="gene ID" value="CHC_T00002650001"/>
</dbReference>
<protein>
    <submittedName>
        <fullName evidence="2">Uncharacterized protein</fullName>
    </submittedName>
</protein>
<organism evidence="2 3">
    <name type="scientific">Chondrus crispus</name>
    <name type="common">Carrageen Irish moss</name>
    <name type="synonym">Polymorpha crispa</name>
    <dbReference type="NCBI Taxonomy" id="2769"/>
    <lineage>
        <taxon>Eukaryota</taxon>
        <taxon>Rhodophyta</taxon>
        <taxon>Florideophyceae</taxon>
        <taxon>Rhodymeniophycidae</taxon>
        <taxon>Gigartinales</taxon>
        <taxon>Gigartinaceae</taxon>
        <taxon>Chondrus</taxon>
    </lineage>
</organism>
<evidence type="ECO:0000313" key="3">
    <source>
        <dbReference type="Proteomes" id="UP000012073"/>
    </source>
</evidence>
<dbReference type="KEGG" id="ccp:CHC_T00002650001"/>
<dbReference type="RefSeq" id="XP_005713895.1">
    <property type="nucleotide sequence ID" value="XM_005713838.1"/>
</dbReference>
<evidence type="ECO:0000256" key="1">
    <source>
        <dbReference type="SAM" id="MobiDB-lite"/>
    </source>
</evidence>
<keyword evidence="3" id="KW-1185">Reference proteome</keyword>
<reference evidence="3" key="1">
    <citation type="journal article" date="2013" name="Proc. Natl. Acad. Sci. U.S.A.">
        <title>Genome structure and metabolic features in the red seaweed Chondrus crispus shed light on evolution of the Archaeplastida.</title>
        <authorList>
            <person name="Collen J."/>
            <person name="Porcel B."/>
            <person name="Carre W."/>
            <person name="Ball S.G."/>
            <person name="Chaparro C."/>
            <person name="Tonon T."/>
            <person name="Barbeyron T."/>
            <person name="Michel G."/>
            <person name="Noel B."/>
            <person name="Valentin K."/>
            <person name="Elias M."/>
            <person name="Artiguenave F."/>
            <person name="Arun A."/>
            <person name="Aury J.M."/>
            <person name="Barbosa-Neto J.F."/>
            <person name="Bothwell J.H."/>
            <person name="Bouget F.Y."/>
            <person name="Brillet L."/>
            <person name="Cabello-Hurtado F."/>
            <person name="Capella-Gutierrez S."/>
            <person name="Charrier B."/>
            <person name="Cladiere L."/>
            <person name="Cock J.M."/>
            <person name="Coelho S.M."/>
            <person name="Colleoni C."/>
            <person name="Czjzek M."/>
            <person name="Da Silva C."/>
            <person name="Delage L."/>
            <person name="Denoeud F."/>
            <person name="Deschamps P."/>
            <person name="Dittami S.M."/>
            <person name="Gabaldon T."/>
            <person name="Gachon C.M."/>
            <person name="Groisillier A."/>
            <person name="Herve C."/>
            <person name="Jabbari K."/>
            <person name="Katinka M."/>
            <person name="Kloareg B."/>
            <person name="Kowalczyk N."/>
            <person name="Labadie K."/>
            <person name="Leblanc C."/>
            <person name="Lopez P.J."/>
            <person name="McLachlan D.H."/>
            <person name="Meslet-Cladiere L."/>
            <person name="Moustafa A."/>
            <person name="Nehr Z."/>
            <person name="Nyvall Collen P."/>
            <person name="Panaud O."/>
            <person name="Partensky F."/>
            <person name="Poulain J."/>
            <person name="Rensing S.A."/>
            <person name="Rousvoal S."/>
            <person name="Samson G."/>
            <person name="Symeonidi A."/>
            <person name="Weissenbach J."/>
            <person name="Zambounis A."/>
            <person name="Wincker P."/>
            <person name="Boyen C."/>
        </authorList>
    </citation>
    <scope>NUCLEOTIDE SEQUENCE [LARGE SCALE GENOMIC DNA]</scope>
    <source>
        <strain evidence="3">cv. Stackhouse</strain>
    </source>
</reference>
<dbReference type="Proteomes" id="UP000012073">
    <property type="component" value="Unassembled WGS sequence"/>
</dbReference>
<feature type="compositionally biased region" description="Basic and acidic residues" evidence="1">
    <location>
        <begin position="8"/>
        <end position="20"/>
    </location>
</feature>
<evidence type="ECO:0000313" key="2">
    <source>
        <dbReference type="EMBL" id="CDF34076.1"/>
    </source>
</evidence>
<proteinExistence type="predicted"/>
<sequence>MPGGLGYSKRDEKNKSDKDKKNHHKAPKQGLFNHGVGQEAEQLAKFVCDKFTRSRQRVSTQLSRVGSVPENFFAPNASRSQRIKLNAFQVSQLQHSLSRGCWSE</sequence>
<gene>
    <name evidence="2" type="ORF">CHC_T00002650001</name>
</gene>